<organism evidence="1 2">
    <name type="scientific">Desulfocucumis palustris</name>
    <dbReference type="NCBI Taxonomy" id="1898651"/>
    <lineage>
        <taxon>Bacteria</taxon>
        <taxon>Bacillati</taxon>
        <taxon>Bacillota</taxon>
        <taxon>Clostridia</taxon>
        <taxon>Eubacteriales</taxon>
        <taxon>Desulfocucumaceae</taxon>
        <taxon>Desulfocucumis</taxon>
    </lineage>
</organism>
<keyword evidence="2" id="KW-1185">Reference proteome</keyword>
<reference evidence="2" key="1">
    <citation type="submission" date="2018-02" db="EMBL/GenBank/DDBJ databases">
        <title>Genome sequence of Desulfocucumis palustris strain NAW-5.</title>
        <authorList>
            <person name="Watanabe M."/>
            <person name="Kojima H."/>
            <person name="Fukui M."/>
        </authorList>
    </citation>
    <scope>NUCLEOTIDE SEQUENCE [LARGE SCALE GENOMIC DNA]</scope>
    <source>
        <strain evidence="2">NAW-5</strain>
    </source>
</reference>
<dbReference type="AlphaFoldDB" id="A0A2L2XDR4"/>
<dbReference type="EMBL" id="BFAV01000140">
    <property type="protein sequence ID" value="GBF34378.1"/>
    <property type="molecule type" value="Genomic_DNA"/>
</dbReference>
<accession>A0A2L2XDR4</accession>
<evidence type="ECO:0000313" key="2">
    <source>
        <dbReference type="Proteomes" id="UP000239549"/>
    </source>
</evidence>
<proteinExistence type="predicted"/>
<comment type="caution">
    <text evidence="1">The sequence shown here is derived from an EMBL/GenBank/DDBJ whole genome shotgun (WGS) entry which is preliminary data.</text>
</comment>
<protein>
    <submittedName>
        <fullName evidence="1">Uncharacterized protein</fullName>
    </submittedName>
</protein>
<gene>
    <name evidence="1" type="ORF">DCCM_3490</name>
</gene>
<evidence type="ECO:0000313" key="1">
    <source>
        <dbReference type="EMBL" id="GBF34378.1"/>
    </source>
</evidence>
<sequence>MAGCTDMEQPPFNFSRPGICTMPGMIMEDFRNLSQKISL</sequence>
<dbReference type="Proteomes" id="UP000239549">
    <property type="component" value="Unassembled WGS sequence"/>
</dbReference>
<name>A0A2L2XDR4_9FIRM</name>